<dbReference type="PANTHER" id="PTHR36842:SF1">
    <property type="entry name" value="PROTEIN TOLB"/>
    <property type="match status" value="1"/>
</dbReference>
<organism evidence="2">
    <name type="scientific">bioreactor metagenome</name>
    <dbReference type="NCBI Taxonomy" id="1076179"/>
    <lineage>
        <taxon>unclassified sequences</taxon>
        <taxon>metagenomes</taxon>
        <taxon>ecological metagenomes</taxon>
    </lineage>
</organism>
<comment type="caution">
    <text evidence="2">The sequence shown here is derived from an EMBL/GenBank/DDBJ whole genome shotgun (WGS) entry which is preliminary data.</text>
</comment>
<name>A0A644ZKQ2_9ZZZZ</name>
<sequence>MKHLYLLFLCTLCSFAVLSQVPENLESELVLLNIKTGKEKVILRERRHFEAPNWSRDGKYLIINSGGKLEKVSVKGKKTGVIPTGFADRCNNDHGLTFDGKWLIVSHNDSRVTPPGGSSRIFILPATGGTPRLITTDYPSYWHGVSPDSQWITYCALRNGQWDIYKTHVIDNGEIRLTDAEGLDDGPEYSYDGQWIYFNSHRTGRMHIYRMHPDGSGQAQLTFDEYDNWFPHPGPDNKSIAYIAYIEDQKGGHPFGKNVKLRLLDTETNKVRDLTPVFYGGQGTINVHSWSPDGRSIAFVRYINNN</sequence>
<comment type="similarity">
    <text evidence="1">Belongs to the TolB family.</text>
</comment>
<evidence type="ECO:0008006" key="3">
    <source>
        <dbReference type="Google" id="ProtNLM"/>
    </source>
</evidence>
<dbReference type="Pfam" id="PF07676">
    <property type="entry name" value="PD40"/>
    <property type="match status" value="3"/>
</dbReference>
<dbReference type="SUPFAM" id="SSF82171">
    <property type="entry name" value="DPP6 N-terminal domain-like"/>
    <property type="match status" value="1"/>
</dbReference>
<reference evidence="2" key="1">
    <citation type="submission" date="2019-08" db="EMBL/GenBank/DDBJ databases">
        <authorList>
            <person name="Kucharzyk K."/>
            <person name="Murdoch R.W."/>
            <person name="Higgins S."/>
            <person name="Loffler F."/>
        </authorList>
    </citation>
    <scope>NUCLEOTIDE SEQUENCE</scope>
</reference>
<proteinExistence type="inferred from homology"/>
<dbReference type="PANTHER" id="PTHR36842">
    <property type="entry name" value="PROTEIN TOLB HOMOLOG"/>
    <property type="match status" value="1"/>
</dbReference>
<accession>A0A644ZKQ2</accession>
<gene>
    <name evidence="2" type="ORF">SDC9_87957</name>
</gene>
<protein>
    <recommendedName>
        <fullName evidence="3">Protein TolB</fullName>
    </recommendedName>
</protein>
<dbReference type="Gene3D" id="2.120.10.30">
    <property type="entry name" value="TolB, C-terminal domain"/>
    <property type="match status" value="1"/>
</dbReference>
<dbReference type="AlphaFoldDB" id="A0A644ZKQ2"/>
<dbReference type="InterPro" id="IPR011659">
    <property type="entry name" value="WD40"/>
</dbReference>
<dbReference type="EMBL" id="VSSQ01009323">
    <property type="protein sequence ID" value="MPM41307.1"/>
    <property type="molecule type" value="Genomic_DNA"/>
</dbReference>
<evidence type="ECO:0000256" key="1">
    <source>
        <dbReference type="ARBA" id="ARBA00009820"/>
    </source>
</evidence>
<evidence type="ECO:0000313" key="2">
    <source>
        <dbReference type="EMBL" id="MPM41307.1"/>
    </source>
</evidence>
<dbReference type="InterPro" id="IPR011042">
    <property type="entry name" value="6-blade_b-propeller_TolB-like"/>
</dbReference>